<name>A0A4C1VHZ1_EUMVA</name>
<accession>A0A4C1VHZ1</accession>
<protein>
    <submittedName>
        <fullName evidence="1">Uncharacterized protein</fullName>
    </submittedName>
</protein>
<comment type="caution">
    <text evidence="1">The sequence shown here is derived from an EMBL/GenBank/DDBJ whole genome shotgun (WGS) entry which is preliminary data.</text>
</comment>
<dbReference type="AlphaFoldDB" id="A0A4C1VHZ1"/>
<proteinExistence type="predicted"/>
<reference evidence="1 2" key="1">
    <citation type="journal article" date="2019" name="Commun. Biol.">
        <title>The bagworm genome reveals a unique fibroin gene that provides high tensile strength.</title>
        <authorList>
            <person name="Kono N."/>
            <person name="Nakamura H."/>
            <person name="Ohtoshi R."/>
            <person name="Tomita M."/>
            <person name="Numata K."/>
            <person name="Arakawa K."/>
        </authorList>
    </citation>
    <scope>NUCLEOTIDE SEQUENCE [LARGE SCALE GENOMIC DNA]</scope>
</reference>
<evidence type="ECO:0000313" key="2">
    <source>
        <dbReference type="Proteomes" id="UP000299102"/>
    </source>
</evidence>
<evidence type="ECO:0000313" key="1">
    <source>
        <dbReference type="EMBL" id="GBP38199.1"/>
    </source>
</evidence>
<keyword evidence="2" id="KW-1185">Reference proteome</keyword>
<sequence length="157" mass="17184">MLQAIYFLHNFRAITSAPIALHHRQKRPRYAPSRPAAGLLFMARLMAVRWRPDAGRVKSFYCISAVSFCCGRAALWPARSLHANVSARPAQCHSLTENMSELTDSVLITAGTRGGHPVSDRSCVVEVAFAGRASACAGADHAYPQANDLHVKQFIHT</sequence>
<organism evidence="1 2">
    <name type="scientific">Eumeta variegata</name>
    <name type="common">Bagworm moth</name>
    <name type="synonym">Eumeta japonica</name>
    <dbReference type="NCBI Taxonomy" id="151549"/>
    <lineage>
        <taxon>Eukaryota</taxon>
        <taxon>Metazoa</taxon>
        <taxon>Ecdysozoa</taxon>
        <taxon>Arthropoda</taxon>
        <taxon>Hexapoda</taxon>
        <taxon>Insecta</taxon>
        <taxon>Pterygota</taxon>
        <taxon>Neoptera</taxon>
        <taxon>Endopterygota</taxon>
        <taxon>Lepidoptera</taxon>
        <taxon>Glossata</taxon>
        <taxon>Ditrysia</taxon>
        <taxon>Tineoidea</taxon>
        <taxon>Psychidae</taxon>
        <taxon>Oiketicinae</taxon>
        <taxon>Eumeta</taxon>
    </lineage>
</organism>
<gene>
    <name evidence="1" type="ORF">EVAR_18078_1</name>
</gene>
<dbReference type="EMBL" id="BGZK01000345">
    <property type="protein sequence ID" value="GBP38199.1"/>
    <property type="molecule type" value="Genomic_DNA"/>
</dbReference>
<dbReference type="Proteomes" id="UP000299102">
    <property type="component" value="Unassembled WGS sequence"/>
</dbReference>